<dbReference type="Pfam" id="PF15607">
    <property type="entry name" value="Ntox44"/>
    <property type="match status" value="1"/>
</dbReference>
<gene>
    <name evidence="5" type="ORF">SAMN05216198_1458</name>
</gene>
<evidence type="ECO:0000256" key="1">
    <source>
        <dbReference type="ARBA" id="ARBA00022737"/>
    </source>
</evidence>
<dbReference type="RefSeq" id="WP_157718613.1">
    <property type="nucleotide sequence ID" value="NZ_LT629748.1"/>
</dbReference>
<dbReference type="STRING" id="797277.SAMN05216198_1458"/>
<dbReference type="Proteomes" id="UP000243426">
    <property type="component" value="Chromosome I"/>
</dbReference>
<dbReference type="EMBL" id="LT629748">
    <property type="protein sequence ID" value="SDS21753.1"/>
    <property type="molecule type" value="Genomic_DNA"/>
</dbReference>
<dbReference type="Gene3D" id="2.180.10.10">
    <property type="entry name" value="RHS repeat-associated core"/>
    <property type="match status" value="3"/>
</dbReference>
<dbReference type="PANTHER" id="PTHR32305">
    <property type="match status" value="1"/>
</dbReference>
<dbReference type="InterPro" id="IPR006530">
    <property type="entry name" value="YD"/>
</dbReference>
<organism evidence="5 6">
    <name type="scientific">Halopseudomonas litoralis</name>
    <dbReference type="NCBI Taxonomy" id="797277"/>
    <lineage>
        <taxon>Bacteria</taxon>
        <taxon>Pseudomonadati</taxon>
        <taxon>Pseudomonadota</taxon>
        <taxon>Gammaproteobacteria</taxon>
        <taxon>Pseudomonadales</taxon>
        <taxon>Pseudomonadaceae</taxon>
        <taxon>Halopseudomonas</taxon>
    </lineage>
</organism>
<dbReference type="NCBIfam" id="TIGR03696">
    <property type="entry name" value="Rhs_assc_core"/>
    <property type="match status" value="1"/>
</dbReference>
<feature type="domain" description="Teneurin-like YD-shell" evidence="4">
    <location>
        <begin position="1044"/>
        <end position="1159"/>
    </location>
</feature>
<feature type="domain" description="Teneurin-like YD-shell" evidence="4">
    <location>
        <begin position="396"/>
        <end position="521"/>
    </location>
</feature>
<feature type="domain" description="Bacterial toxin 44" evidence="3">
    <location>
        <begin position="1419"/>
        <end position="1512"/>
    </location>
</feature>
<feature type="signal peptide" evidence="2">
    <location>
        <begin position="1"/>
        <end position="23"/>
    </location>
</feature>
<dbReference type="PANTHER" id="PTHR32305:SF15">
    <property type="entry name" value="PROTEIN RHSA-RELATED"/>
    <property type="match status" value="1"/>
</dbReference>
<dbReference type="InterPro" id="IPR056823">
    <property type="entry name" value="TEN-like_YD-shell"/>
</dbReference>
<protein>
    <submittedName>
        <fullName evidence="5">RHS repeat-associated core domain-containing protein</fullName>
    </submittedName>
</protein>
<keyword evidence="2" id="KW-0732">Signal</keyword>
<proteinExistence type="predicted"/>
<reference evidence="6" key="1">
    <citation type="submission" date="2016-10" db="EMBL/GenBank/DDBJ databases">
        <authorList>
            <person name="Varghese N."/>
            <person name="Submissions S."/>
        </authorList>
    </citation>
    <scope>NUCLEOTIDE SEQUENCE [LARGE SCALE GENOMIC DNA]</scope>
    <source>
        <strain evidence="6">2SM5</strain>
    </source>
</reference>
<feature type="chain" id="PRO_5009257651" evidence="2">
    <location>
        <begin position="24"/>
        <end position="1515"/>
    </location>
</feature>
<keyword evidence="6" id="KW-1185">Reference proteome</keyword>
<dbReference type="InterPro" id="IPR022385">
    <property type="entry name" value="Rhs_assc_core"/>
</dbReference>
<evidence type="ECO:0000256" key="2">
    <source>
        <dbReference type="SAM" id="SignalP"/>
    </source>
</evidence>
<sequence>MTGMIGRAVLVALSLGWFLPAQAAWIEVNTATAHQTKTLETTYDAYGNATRVLITQQARRADGVVESMTTLNQNTYYAPDLVRWRTNQLDTATITHTQGSSTLTKVSKTVYDSNTGAVAQEISEPNKPDFKVVTRYVRDAWGNVTLTGVRADYSTTPAKRVAEVISTTTYDSTLRLFPVTQTNALGHTLTRNYDLNTGNLLSETGPNGLTSYNQYDIFGRVVASMTADGTKTLTTYAHCAGDSNCPTHARFSVKTQVVKDPNTALPPGGAPDLAGTPITPESYTYFDSLRRELYSRTQSLDGRWVISGRKEFNSQGEVTRSAEPYFQGATDIKWTTYTYDLLGRTTQIRTPNNKVSSIAYGGLRTTYTNELNQKRTEDVGLQGQPVQVVDAVGTAEAATNLYEYDALGRLLKVTDANGKLRQYTYDLAGNKLTDQDPNQGTWSYQYNSIGQLISQTDAKGQTTQISYDVLGRMVQRQAPDFNSQWVYDTATKGIGKLAQVTASNGYTRSHAYDTLGRPIQTTTRVDSQDYTLSTSYDSLGRVQSLTYPTGISYHNVYSSRGFLTKVQNADGQRVYWQISDTATTTADAHGRLLRTTLGNGVQTLRSYDPLTGQLTSLAAGTNSARNNVQNDSYLHDALGNLLSRSEHRSNLTETFQYDAHNRLTSATVVGQTARTVQYDKVGNITYKSDIGYYRYHSNRPQAVAEVCRNSSMATGSCTQSYATYAYDANGNVSTGGGRTFTWTAFNKPLSTSRSSTGKTESFAYDADYQRIKHVHTDGATTLYINPRLDSGAHFEIKRNGAVTEYTHHVYANGEAVAALVTLNTGAAVNKLNQSFAANTTGLVLPTASADPAGAVKYDAAGQRLTLHTLQTAEGTTAKSPLVRSSTYYAASEGVKLSVDVSLASSSGTGRVISLGLNNAGSTAAAQTGARDLRAYISGNKLYARVTSKNPNGGTASTLNHLLGEVTNTHYTLEIEAHESGSSLYFYPKGGQRSAGYQYSTHIPQLGQLRFVAYGRSGPANSDSLTYLDNLRIDEGGVSISAAHPQERYLHTDHLGSIVAVTDNQGRILERSSYDAWGKRRLLTGLDDQQFDDQGLGILPSLSTHHGFTGHEMLDDMTLVHMNGRLYDPVIARFISADPHIDGLYSTQGLNSYSYVHNNPLSATDPSGYFLKKLVKKIVGGVKKAVKSVFKAVMKPVGKVIRAMGPLAQPLVAIASFYICPGPAAAACMAAMMGGGGFAVAHAHGASFNQSLRIGALTGATAYAGAHAAHWIGSNANSAIANVGMHGVRGGITSVVSGGDFRSGFLAGSFGAFGDVNGLTNNHFGAGLFGGIGAKLGGGNFAEGAVVAIVGHEFNERRHSRKAFERKYGDILSAGGIDIDHNVKNAASISTREWLGKVATGGDWDYKNNANLIAAGISPARLDDFGNMHFGIVARAHGFNLEGSLYGAGLYQVTKQGGGNSRHLAIATGLLSRTYGGYLFPDPVSRLTTRSGFTWGDNPGDSINIMRGWDYADKNY</sequence>
<dbReference type="Pfam" id="PF25023">
    <property type="entry name" value="TEN_YD-shell"/>
    <property type="match status" value="2"/>
</dbReference>
<dbReference type="InterPro" id="IPR050708">
    <property type="entry name" value="T6SS_VgrG/RHS"/>
</dbReference>
<accession>A0A1H1QEK8</accession>
<name>A0A1H1QEK8_9GAMM</name>
<dbReference type="NCBIfam" id="TIGR01643">
    <property type="entry name" value="YD_repeat_2x"/>
    <property type="match status" value="2"/>
</dbReference>
<evidence type="ECO:0000259" key="3">
    <source>
        <dbReference type="Pfam" id="PF15607"/>
    </source>
</evidence>
<evidence type="ECO:0000313" key="6">
    <source>
        <dbReference type="Proteomes" id="UP000243426"/>
    </source>
</evidence>
<dbReference type="OrthoDB" id="9816400at2"/>
<evidence type="ECO:0000313" key="5">
    <source>
        <dbReference type="EMBL" id="SDS21753.1"/>
    </source>
</evidence>
<evidence type="ECO:0000259" key="4">
    <source>
        <dbReference type="Pfam" id="PF25023"/>
    </source>
</evidence>
<keyword evidence="1" id="KW-0677">Repeat</keyword>
<dbReference type="InterPro" id="IPR028946">
    <property type="entry name" value="Ntox44"/>
</dbReference>